<dbReference type="RefSeq" id="WP_226593122.1">
    <property type="nucleotide sequence ID" value="NZ_BLAY01000264.1"/>
</dbReference>
<proteinExistence type="predicted"/>
<dbReference type="EMBL" id="BLAY01000264">
    <property type="protein sequence ID" value="GET43873.1"/>
    <property type="molecule type" value="Genomic_DNA"/>
</dbReference>
<name>A0AAV3XQB3_9CYAN</name>
<comment type="caution">
    <text evidence="1">The sequence shown here is derived from an EMBL/GenBank/DDBJ whole genome shotgun (WGS) entry which is preliminary data.</text>
</comment>
<sequence length="60" mass="6801">MLQKGAEELEKKIAAFTTIIWQLKTAAITLWVALIGWAFTIKIDLLIADCSRMRYGEGMQ</sequence>
<organism evidence="1 2">
    <name type="scientific">Microseira wollei NIES-4236</name>
    <dbReference type="NCBI Taxonomy" id="2530354"/>
    <lineage>
        <taxon>Bacteria</taxon>
        <taxon>Bacillati</taxon>
        <taxon>Cyanobacteriota</taxon>
        <taxon>Cyanophyceae</taxon>
        <taxon>Oscillatoriophycideae</taxon>
        <taxon>Aerosakkonematales</taxon>
        <taxon>Aerosakkonemataceae</taxon>
        <taxon>Microseira</taxon>
    </lineage>
</organism>
<accession>A0AAV3XQB3</accession>
<dbReference type="AlphaFoldDB" id="A0AAV3XQB3"/>
<evidence type="ECO:0000313" key="2">
    <source>
        <dbReference type="Proteomes" id="UP001050975"/>
    </source>
</evidence>
<dbReference type="Proteomes" id="UP001050975">
    <property type="component" value="Unassembled WGS sequence"/>
</dbReference>
<gene>
    <name evidence="1" type="ORF">MiSe_86990</name>
</gene>
<reference evidence="1" key="1">
    <citation type="submission" date="2019-10" db="EMBL/GenBank/DDBJ databases">
        <title>Draft genome sequece of Microseira wollei NIES-4236.</title>
        <authorList>
            <person name="Yamaguchi H."/>
            <person name="Suzuki S."/>
            <person name="Kawachi M."/>
        </authorList>
    </citation>
    <scope>NUCLEOTIDE SEQUENCE</scope>
    <source>
        <strain evidence="1">NIES-4236</strain>
    </source>
</reference>
<protein>
    <submittedName>
        <fullName evidence="1">Uncharacterized protein</fullName>
    </submittedName>
</protein>
<evidence type="ECO:0000313" key="1">
    <source>
        <dbReference type="EMBL" id="GET43873.1"/>
    </source>
</evidence>
<keyword evidence="2" id="KW-1185">Reference proteome</keyword>